<dbReference type="InterPro" id="IPR053522">
    <property type="entry name" value="RNA-guided_endonuclease_TnpB"/>
</dbReference>
<dbReference type="Pfam" id="PF07282">
    <property type="entry name" value="Cas12f1-like_TNB"/>
    <property type="match status" value="1"/>
</dbReference>
<comment type="caution">
    <text evidence="11">The sequence shown here is derived from an EMBL/GenBank/DDBJ whole genome shotgun (WGS) entry which is preliminary data.</text>
</comment>
<dbReference type="Pfam" id="PF01385">
    <property type="entry name" value="OrfB_IS605"/>
    <property type="match status" value="1"/>
</dbReference>
<organism evidence="11 12">
    <name type="scientific">Sporosarcina luteola</name>
    <dbReference type="NCBI Taxonomy" id="582850"/>
    <lineage>
        <taxon>Bacteria</taxon>
        <taxon>Bacillati</taxon>
        <taxon>Bacillota</taxon>
        <taxon>Bacilli</taxon>
        <taxon>Bacillales</taxon>
        <taxon>Caryophanaceae</taxon>
        <taxon>Sporosarcina</taxon>
    </lineage>
</organism>
<evidence type="ECO:0000313" key="12">
    <source>
        <dbReference type="Proteomes" id="UP000321901"/>
    </source>
</evidence>
<keyword evidence="12" id="KW-1185">Reference proteome</keyword>
<dbReference type="PANTHER" id="PTHR30405:SF25">
    <property type="entry name" value="RNA-GUIDED DNA ENDONUCLEASE INSQ-RELATED"/>
    <property type="match status" value="1"/>
</dbReference>
<dbReference type="NCBIfam" id="NF040570">
    <property type="entry name" value="guided_TnpB"/>
    <property type="match status" value="1"/>
</dbReference>
<keyword evidence="6" id="KW-0238">DNA-binding</keyword>
<name>A0A511Z8Y0_9BACL</name>
<keyword evidence="4" id="KW-0479">Metal-binding</keyword>
<dbReference type="GO" id="GO:0032196">
    <property type="term" value="P:transposition"/>
    <property type="evidence" value="ECO:0007669"/>
    <property type="project" value="UniProtKB-KW"/>
</dbReference>
<gene>
    <name evidence="11" type="primary">tlpB</name>
    <name evidence="11" type="ORF">SLU01_22190</name>
</gene>
<dbReference type="InterPro" id="IPR021027">
    <property type="entry name" value="Transposase_put_HTH"/>
</dbReference>
<dbReference type="RefSeq" id="WP_147058275.1">
    <property type="nucleotide sequence ID" value="NZ_BJYL01000029.1"/>
</dbReference>
<dbReference type="InterPro" id="IPR051399">
    <property type="entry name" value="RNA-guided_DNA_endo/Transpos"/>
</dbReference>
<sequence length="365" mass="42393">MLKAYKYRMYPNAEQKEFFAKSFGCVRFIYNKMLADRIGLYESYKDDKDKLKLYKPRTYTSFKREFDFLNEVDNLALANAQLDLNAAYRKFFKEGAGFPKFKSKHKSKKTYKTNNQGGNIRVKGNQVKLPKIGFVKIKYHRPFNGLIKSCTVSQTPSGKYYISILVEVEEAERIPAKNKIGIDLGLSNFAITTNDDGRSEKYSNPKFHRKSEKQLIKAQKALSRKKAGSKNREKARLVLAKKHEKIANQRKDFLHKLSYRITHENQVIVIETLKTSNLLKNRKLSKSISDVSWHEFTRQLTYKSAWLGRTLIQADQWFASTQTCSVCEHKGEKLSLNIREWTCTNCQSTHDRDINASRNLLKLAN</sequence>
<keyword evidence="5" id="KW-0862">Zinc</keyword>
<protein>
    <submittedName>
        <fullName evidence="11">Transposase</fullName>
    </submittedName>
</protein>
<reference evidence="11 12" key="1">
    <citation type="submission" date="2019-07" db="EMBL/GenBank/DDBJ databases">
        <title>Whole genome shotgun sequence of Sporosarcina luteola NBRC 105378.</title>
        <authorList>
            <person name="Hosoyama A."/>
            <person name="Uohara A."/>
            <person name="Ohji S."/>
            <person name="Ichikawa N."/>
        </authorList>
    </citation>
    <scope>NUCLEOTIDE SEQUENCE [LARGE SCALE GENOMIC DNA]</scope>
    <source>
        <strain evidence="11 12">NBRC 105378</strain>
    </source>
</reference>
<evidence type="ECO:0000256" key="3">
    <source>
        <dbReference type="ARBA" id="ARBA00022578"/>
    </source>
</evidence>
<accession>A0A511Z8Y0</accession>
<comment type="similarity">
    <text evidence="1">In the C-terminal section; belongs to the transposase 35 family.</text>
</comment>
<evidence type="ECO:0000256" key="5">
    <source>
        <dbReference type="ARBA" id="ARBA00022833"/>
    </source>
</evidence>
<evidence type="ECO:0000256" key="2">
    <source>
        <dbReference type="ARBA" id="ARBA00011044"/>
    </source>
</evidence>
<evidence type="ECO:0000259" key="10">
    <source>
        <dbReference type="Pfam" id="PF12323"/>
    </source>
</evidence>
<dbReference type="Proteomes" id="UP000321901">
    <property type="component" value="Unassembled WGS sequence"/>
</dbReference>
<dbReference type="NCBIfam" id="TIGR01766">
    <property type="entry name" value="IS200/IS605 family accessory protein TnpB-like domain"/>
    <property type="match status" value="1"/>
</dbReference>
<dbReference type="PANTHER" id="PTHR30405">
    <property type="entry name" value="TRANSPOSASE"/>
    <property type="match status" value="1"/>
</dbReference>
<evidence type="ECO:0000259" key="8">
    <source>
        <dbReference type="Pfam" id="PF01385"/>
    </source>
</evidence>
<evidence type="ECO:0000313" key="11">
    <source>
        <dbReference type="EMBL" id="GEN83907.1"/>
    </source>
</evidence>
<dbReference type="AlphaFoldDB" id="A0A511Z8Y0"/>
<keyword evidence="7" id="KW-0233">DNA recombination</keyword>
<dbReference type="EMBL" id="BJYL01000029">
    <property type="protein sequence ID" value="GEN83907.1"/>
    <property type="molecule type" value="Genomic_DNA"/>
</dbReference>
<evidence type="ECO:0000256" key="6">
    <source>
        <dbReference type="ARBA" id="ARBA00023125"/>
    </source>
</evidence>
<proteinExistence type="inferred from homology"/>
<keyword evidence="3" id="KW-0815">Transposition</keyword>
<dbReference type="OrthoDB" id="56768at2"/>
<dbReference type="NCBIfam" id="NF038281">
    <property type="entry name" value="IS200_TnpB"/>
    <property type="match status" value="1"/>
</dbReference>
<feature type="domain" description="Transposase putative helix-turn-helix" evidence="10">
    <location>
        <begin position="1"/>
        <end position="45"/>
    </location>
</feature>
<dbReference type="InterPro" id="IPR001959">
    <property type="entry name" value="Transposase"/>
</dbReference>
<feature type="domain" description="Probable transposase IS891/IS1136/IS1341" evidence="8">
    <location>
        <begin position="163"/>
        <end position="281"/>
    </location>
</feature>
<dbReference type="InterPro" id="IPR010095">
    <property type="entry name" value="Cas12f1-like_TNB"/>
</dbReference>
<evidence type="ECO:0000256" key="7">
    <source>
        <dbReference type="ARBA" id="ARBA00023172"/>
    </source>
</evidence>
<dbReference type="Pfam" id="PF12323">
    <property type="entry name" value="HTH_OrfB_IS605"/>
    <property type="match status" value="1"/>
</dbReference>
<evidence type="ECO:0000256" key="1">
    <source>
        <dbReference type="ARBA" id="ARBA00008761"/>
    </source>
</evidence>
<dbReference type="GO" id="GO:0006310">
    <property type="term" value="P:DNA recombination"/>
    <property type="evidence" value="ECO:0007669"/>
    <property type="project" value="UniProtKB-KW"/>
</dbReference>
<dbReference type="GO" id="GO:0046872">
    <property type="term" value="F:metal ion binding"/>
    <property type="evidence" value="ECO:0007669"/>
    <property type="project" value="UniProtKB-KW"/>
</dbReference>
<dbReference type="GO" id="GO:0003677">
    <property type="term" value="F:DNA binding"/>
    <property type="evidence" value="ECO:0007669"/>
    <property type="project" value="UniProtKB-KW"/>
</dbReference>
<evidence type="ECO:0000256" key="4">
    <source>
        <dbReference type="ARBA" id="ARBA00022723"/>
    </source>
</evidence>
<feature type="domain" description="Cas12f1-like TNB" evidence="9">
    <location>
        <begin position="293"/>
        <end position="360"/>
    </location>
</feature>
<comment type="similarity">
    <text evidence="2">In the N-terminal section; belongs to the transposase 2 family.</text>
</comment>
<evidence type="ECO:0000259" key="9">
    <source>
        <dbReference type="Pfam" id="PF07282"/>
    </source>
</evidence>